<protein>
    <submittedName>
        <fullName evidence="1">Uncharacterized protein</fullName>
    </submittedName>
</protein>
<organism evidence="1 2">
    <name type="scientific">Ciona intestinalis</name>
    <name type="common">Transparent sea squirt</name>
    <name type="synonym">Ascidia intestinalis</name>
    <dbReference type="NCBI Taxonomy" id="7719"/>
    <lineage>
        <taxon>Eukaryota</taxon>
        <taxon>Metazoa</taxon>
        <taxon>Chordata</taxon>
        <taxon>Tunicata</taxon>
        <taxon>Ascidiacea</taxon>
        <taxon>Phlebobranchia</taxon>
        <taxon>Cionidae</taxon>
        <taxon>Ciona</taxon>
    </lineage>
</organism>
<evidence type="ECO:0000313" key="2">
    <source>
        <dbReference type="Proteomes" id="UP000008144"/>
    </source>
</evidence>
<evidence type="ECO:0000313" key="1">
    <source>
        <dbReference type="Ensembl" id="ENSCINP00000035216.1"/>
    </source>
</evidence>
<accession>H2XZY2</accession>
<dbReference type="Proteomes" id="UP000008144">
    <property type="component" value="Chromosome 9"/>
</dbReference>
<sequence length="73" mass="8199">MTVTVAMRRLEVHMIESVDHVIKIHGEEVMSVHLDIEADPVKGIVEDLEVLKENVPTVPVESLNILILLQTTM</sequence>
<dbReference type="HOGENOM" id="CLU_2704109_0_0_1"/>
<dbReference type="EMBL" id="EAAA01002970">
    <property type="status" value="NOT_ANNOTATED_CDS"/>
    <property type="molecule type" value="Genomic_DNA"/>
</dbReference>
<proteinExistence type="predicted"/>
<dbReference type="Ensembl" id="ENSCINT00000036268.1">
    <property type="protein sequence ID" value="ENSCINP00000035216.1"/>
    <property type="gene ID" value="ENSCING00000022040.1"/>
</dbReference>
<dbReference type="AlphaFoldDB" id="H2XZY2"/>
<dbReference type="InParanoid" id="H2XZY2"/>
<reference evidence="1" key="2">
    <citation type="journal article" date="2008" name="Genome Biol.">
        <title>Improved genome assembly and evidence-based global gene model set for the chordate Ciona intestinalis: new insight into intron and operon populations.</title>
        <authorList>
            <person name="Satou Y."/>
            <person name="Mineta K."/>
            <person name="Ogasawara M."/>
            <person name="Sasakura Y."/>
            <person name="Shoguchi E."/>
            <person name="Ueno K."/>
            <person name="Yamada L."/>
            <person name="Matsumoto J."/>
            <person name="Wasserscheid J."/>
            <person name="Dewar K."/>
            <person name="Wiley G.B."/>
            <person name="Macmil S.L."/>
            <person name="Roe B.A."/>
            <person name="Zeller R.W."/>
            <person name="Hastings K.E."/>
            <person name="Lemaire P."/>
            <person name="Lindquist E."/>
            <person name="Endo T."/>
            <person name="Hotta K."/>
            <person name="Inaba K."/>
        </authorList>
    </citation>
    <scope>NUCLEOTIDE SEQUENCE [LARGE SCALE GENOMIC DNA]</scope>
    <source>
        <strain evidence="1">wild type</strain>
    </source>
</reference>
<name>H2XZY2_CIOIN</name>
<reference evidence="2" key="1">
    <citation type="journal article" date="2002" name="Science">
        <title>The draft genome of Ciona intestinalis: insights into chordate and vertebrate origins.</title>
        <authorList>
            <person name="Dehal P."/>
            <person name="Satou Y."/>
            <person name="Campbell R.K."/>
            <person name="Chapman J."/>
            <person name="Degnan B."/>
            <person name="De Tomaso A."/>
            <person name="Davidson B."/>
            <person name="Di Gregorio A."/>
            <person name="Gelpke M."/>
            <person name="Goodstein D.M."/>
            <person name="Harafuji N."/>
            <person name="Hastings K.E."/>
            <person name="Ho I."/>
            <person name="Hotta K."/>
            <person name="Huang W."/>
            <person name="Kawashima T."/>
            <person name="Lemaire P."/>
            <person name="Martinez D."/>
            <person name="Meinertzhagen I.A."/>
            <person name="Necula S."/>
            <person name="Nonaka M."/>
            <person name="Putnam N."/>
            <person name="Rash S."/>
            <person name="Saiga H."/>
            <person name="Satake M."/>
            <person name="Terry A."/>
            <person name="Yamada L."/>
            <person name="Wang H.G."/>
            <person name="Awazu S."/>
            <person name="Azumi K."/>
            <person name="Boore J."/>
            <person name="Branno M."/>
            <person name="Chin-Bow S."/>
            <person name="DeSantis R."/>
            <person name="Doyle S."/>
            <person name="Francino P."/>
            <person name="Keys D.N."/>
            <person name="Haga S."/>
            <person name="Hayashi H."/>
            <person name="Hino K."/>
            <person name="Imai K.S."/>
            <person name="Inaba K."/>
            <person name="Kano S."/>
            <person name="Kobayashi K."/>
            <person name="Kobayashi M."/>
            <person name="Lee B.I."/>
            <person name="Makabe K.W."/>
            <person name="Manohar C."/>
            <person name="Matassi G."/>
            <person name="Medina M."/>
            <person name="Mochizuki Y."/>
            <person name="Mount S."/>
            <person name="Morishita T."/>
            <person name="Miura S."/>
            <person name="Nakayama A."/>
            <person name="Nishizaka S."/>
            <person name="Nomoto H."/>
            <person name="Ohta F."/>
            <person name="Oishi K."/>
            <person name="Rigoutsos I."/>
            <person name="Sano M."/>
            <person name="Sasaki A."/>
            <person name="Sasakura Y."/>
            <person name="Shoguchi E."/>
            <person name="Shin-i T."/>
            <person name="Spagnuolo A."/>
            <person name="Stainier D."/>
            <person name="Suzuki M.M."/>
            <person name="Tassy O."/>
            <person name="Takatori N."/>
            <person name="Tokuoka M."/>
            <person name="Yagi K."/>
            <person name="Yoshizaki F."/>
            <person name="Wada S."/>
            <person name="Zhang C."/>
            <person name="Hyatt P.D."/>
            <person name="Larimer F."/>
            <person name="Detter C."/>
            <person name="Doggett N."/>
            <person name="Glavina T."/>
            <person name="Hawkins T."/>
            <person name="Richardson P."/>
            <person name="Lucas S."/>
            <person name="Kohara Y."/>
            <person name="Levine M."/>
            <person name="Satoh N."/>
            <person name="Rokhsar D.S."/>
        </authorList>
    </citation>
    <scope>NUCLEOTIDE SEQUENCE [LARGE SCALE GENOMIC DNA]</scope>
</reference>
<reference evidence="1" key="3">
    <citation type="submission" date="2025-08" db="UniProtKB">
        <authorList>
            <consortium name="Ensembl"/>
        </authorList>
    </citation>
    <scope>IDENTIFICATION</scope>
</reference>
<keyword evidence="2" id="KW-1185">Reference proteome</keyword>
<reference evidence="1" key="4">
    <citation type="submission" date="2025-09" db="UniProtKB">
        <authorList>
            <consortium name="Ensembl"/>
        </authorList>
    </citation>
    <scope>IDENTIFICATION</scope>
</reference>